<comment type="caution">
    <text evidence="5">The sequence shown here is derived from an EMBL/GenBank/DDBJ whole genome shotgun (WGS) entry which is preliminary data.</text>
</comment>
<comment type="similarity">
    <text evidence="1">Belongs to the NSRP1 family.</text>
</comment>
<sequence>MAAPKKYGLILPKKSNKPALSSSSVFGEDSDDEHDKATIERSMRKESMRNLKKIQTQLVLQKAMAEDPSVFEYDEVYDDLKKTKEDKKQEVAKDRKPRYIEQLLKSAENRKRESDRRMQRKIQKERETEGEAFGDKEAYVTSAYKRKMLEFQEEEEREMRRDQIDQMMDVTRQKDLSGFYRHLLKQEVGEEKIPLNTDKPMDVPENKEPQPSSSSFKEPAKSHHRSQESCTGSSPTSSDQHGRDSTDSDRSVPQSSAKSSGSKNASRQDRKNYRMRKASEPSEDEATPVAKPSTTNENVDRDLDADSDFEVDSEDSSSEEESRQAREEKRKVSKGTKEKDSSKPIKEEEMETSDTDEKHPAEQPPAKVIQKDWKLLFQKRTVGEKLEAATARYFERKAEMDAYRSAHGSVQ</sequence>
<feature type="region of interest" description="Disordered" evidence="3">
    <location>
        <begin position="104"/>
        <end position="137"/>
    </location>
</feature>
<feature type="domain" description="Nuclear speckle splicing regulatory protein 1 N-terminal" evidence="4">
    <location>
        <begin position="60"/>
        <end position="173"/>
    </location>
</feature>
<evidence type="ECO:0000256" key="3">
    <source>
        <dbReference type="SAM" id="MobiDB-lite"/>
    </source>
</evidence>
<evidence type="ECO:0000313" key="5">
    <source>
        <dbReference type="EMBL" id="KAK8759443.1"/>
    </source>
</evidence>
<reference evidence="5 6" key="1">
    <citation type="journal article" date="2023" name="Arcadia Sci">
        <title>De novo assembly of a long-read Amblyomma americanum tick genome.</title>
        <authorList>
            <person name="Chou S."/>
            <person name="Poskanzer K.E."/>
            <person name="Rollins M."/>
            <person name="Thuy-Boun P.S."/>
        </authorList>
    </citation>
    <scope>NUCLEOTIDE SEQUENCE [LARGE SCALE GENOMIC DNA]</scope>
    <source>
        <strain evidence="5">F_SG_1</strain>
        <tissue evidence="5">Salivary glands</tissue>
    </source>
</reference>
<dbReference type="EMBL" id="JARKHS020033038">
    <property type="protein sequence ID" value="KAK8759443.1"/>
    <property type="molecule type" value="Genomic_DNA"/>
</dbReference>
<protein>
    <recommendedName>
        <fullName evidence="4">Nuclear speckle splicing regulatory protein 1 N-terminal domain-containing protein</fullName>
    </recommendedName>
</protein>
<feature type="compositionally biased region" description="Basic and acidic residues" evidence="3">
    <location>
        <begin position="185"/>
        <end position="208"/>
    </location>
</feature>
<dbReference type="Proteomes" id="UP001321473">
    <property type="component" value="Unassembled WGS sequence"/>
</dbReference>
<feature type="region of interest" description="Disordered" evidence="3">
    <location>
        <begin position="1"/>
        <end position="36"/>
    </location>
</feature>
<dbReference type="InterPro" id="IPR018612">
    <property type="entry name" value="NSRP1_N"/>
</dbReference>
<evidence type="ECO:0000313" key="6">
    <source>
        <dbReference type="Proteomes" id="UP001321473"/>
    </source>
</evidence>
<organism evidence="5 6">
    <name type="scientific">Amblyomma americanum</name>
    <name type="common">Lone star tick</name>
    <dbReference type="NCBI Taxonomy" id="6943"/>
    <lineage>
        <taxon>Eukaryota</taxon>
        <taxon>Metazoa</taxon>
        <taxon>Ecdysozoa</taxon>
        <taxon>Arthropoda</taxon>
        <taxon>Chelicerata</taxon>
        <taxon>Arachnida</taxon>
        <taxon>Acari</taxon>
        <taxon>Parasitiformes</taxon>
        <taxon>Ixodida</taxon>
        <taxon>Ixodoidea</taxon>
        <taxon>Ixodidae</taxon>
        <taxon>Amblyomminae</taxon>
        <taxon>Amblyomma</taxon>
    </lineage>
</organism>
<keyword evidence="2" id="KW-0175">Coiled coil</keyword>
<accession>A0AAQ4DAF3</accession>
<feature type="compositionally biased region" description="Acidic residues" evidence="3">
    <location>
        <begin position="305"/>
        <end position="319"/>
    </location>
</feature>
<feature type="compositionally biased region" description="Basic and acidic residues" evidence="3">
    <location>
        <begin position="218"/>
        <end position="227"/>
    </location>
</feature>
<feature type="compositionally biased region" description="Low complexity" evidence="3">
    <location>
        <begin position="255"/>
        <end position="265"/>
    </location>
</feature>
<feature type="compositionally biased region" description="Basic and acidic residues" evidence="3">
    <location>
        <begin position="107"/>
        <end position="137"/>
    </location>
</feature>
<dbReference type="PANTHER" id="PTHR31938:SF4">
    <property type="entry name" value="NUCLEAR SPECKLE SPLICING REGULATORY PROTEIN 1"/>
    <property type="match status" value="1"/>
</dbReference>
<proteinExistence type="inferred from homology"/>
<name>A0AAQ4DAF3_AMBAM</name>
<feature type="compositionally biased region" description="Basic and acidic residues" evidence="3">
    <location>
        <begin position="266"/>
        <end position="280"/>
    </location>
</feature>
<feature type="region of interest" description="Disordered" evidence="3">
    <location>
        <begin position="185"/>
        <end position="369"/>
    </location>
</feature>
<dbReference type="Pfam" id="PF09745">
    <property type="entry name" value="NSRP1_N"/>
    <property type="match status" value="1"/>
</dbReference>
<evidence type="ECO:0000256" key="2">
    <source>
        <dbReference type="ARBA" id="ARBA00023054"/>
    </source>
</evidence>
<evidence type="ECO:0000256" key="1">
    <source>
        <dbReference type="ARBA" id="ARBA00010126"/>
    </source>
</evidence>
<keyword evidence="6" id="KW-1185">Reference proteome</keyword>
<dbReference type="InterPro" id="IPR042816">
    <property type="entry name" value="Nsrp1"/>
</dbReference>
<feature type="compositionally biased region" description="Polar residues" evidence="3">
    <location>
        <begin position="228"/>
        <end position="239"/>
    </location>
</feature>
<feature type="compositionally biased region" description="Basic and acidic residues" evidence="3">
    <location>
        <begin position="240"/>
        <end position="250"/>
    </location>
</feature>
<dbReference type="AlphaFoldDB" id="A0AAQ4DAF3"/>
<gene>
    <name evidence="5" type="ORF">V5799_002923</name>
</gene>
<feature type="compositionally biased region" description="Basic and acidic residues" evidence="3">
    <location>
        <begin position="320"/>
        <end position="347"/>
    </location>
</feature>
<evidence type="ECO:0000259" key="4">
    <source>
        <dbReference type="Pfam" id="PF09745"/>
    </source>
</evidence>
<dbReference type="GO" id="GO:0000381">
    <property type="term" value="P:regulation of alternative mRNA splicing, via spliceosome"/>
    <property type="evidence" value="ECO:0007669"/>
    <property type="project" value="InterPro"/>
</dbReference>
<dbReference type="PANTHER" id="PTHR31938">
    <property type="entry name" value="NUCLEAR SPECKLE SPLICING REGULATORY PROTEIN 1"/>
    <property type="match status" value="1"/>
</dbReference>